<reference evidence="2" key="1">
    <citation type="journal article" date="2020" name="Nature">
        <title>Giant virus diversity and host interactions through global metagenomics.</title>
        <authorList>
            <person name="Schulz F."/>
            <person name="Roux S."/>
            <person name="Paez-Espino D."/>
            <person name="Jungbluth S."/>
            <person name="Walsh D.A."/>
            <person name="Denef V.J."/>
            <person name="McMahon K.D."/>
            <person name="Konstantinidis K.T."/>
            <person name="Eloe-Fadrosh E.A."/>
            <person name="Kyrpides N.C."/>
            <person name="Woyke T."/>
        </authorList>
    </citation>
    <scope>NUCLEOTIDE SEQUENCE</scope>
    <source>
        <strain evidence="2">GVMAG-M-3300024261-26</strain>
    </source>
</reference>
<dbReference type="AlphaFoldDB" id="A0A6C0IN90"/>
<dbReference type="EMBL" id="MN740228">
    <property type="protein sequence ID" value="QHT94658.1"/>
    <property type="molecule type" value="Genomic_DNA"/>
</dbReference>
<organism evidence="2">
    <name type="scientific">viral metagenome</name>
    <dbReference type="NCBI Taxonomy" id="1070528"/>
    <lineage>
        <taxon>unclassified sequences</taxon>
        <taxon>metagenomes</taxon>
        <taxon>organismal metagenomes</taxon>
    </lineage>
</organism>
<accession>A0A6C0IN90</accession>
<feature type="transmembrane region" description="Helical" evidence="1">
    <location>
        <begin position="21"/>
        <end position="43"/>
    </location>
</feature>
<name>A0A6C0IN90_9ZZZZ</name>
<evidence type="ECO:0000256" key="1">
    <source>
        <dbReference type="SAM" id="Phobius"/>
    </source>
</evidence>
<sequence length="116" mass="13767">MKWLNKIESGLDRISPYYNKLVWLFHGLNFIYIILFSIFGIIIIEQGYIKQYNRMIQIFVCVFLLVKFHPFREHNLKKGDSSIIFGSAFFLLFNLGIIQYMNTTMADVENTLKEMV</sequence>
<proteinExistence type="predicted"/>
<feature type="transmembrane region" description="Helical" evidence="1">
    <location>
        <begin position="83"/>
        <end position="101"/>
    </location>
</feature>
<protein>
    <submittedName>
        <fullName evidence="2">Uncharacterized protein</fullName>
    </submittedName>
</protein>
<feature type="transmembrane region" description="Helical" evidence="1">
    <location>
        <begin position="55"/>
        <end position="71"/>
    </location>
</feature>
<evidence type="ECO:0000313" key="2">
    <source>
        <dbReference type="EMBL" id="QHT94658.1"/>
    </source>
</evidence>
<keyword evidence="1" id="KW-0472">Membrane</keyword>
<keyword evidence="1" id="KW-1133">Transmembrane helix</keyword>
<keyword evidence="1" id="KW-0812">Transmembrane</keyword>